<accession>A0A8H7C5B2</accession>
<feature type="transmembrane region" description="Helical" evidence="9">
    <location>
        <begin position="152"/>
        <end position="171"/>
    </location>
</feature>
<gene>
    <name evidence="11" type="ORF">Agabi119p4_8911</name>
</gene>
<feature type="transmembrane region" description="Helical" evidence="9">
    <location>
        <begin position="514"/>
        <end position="535"/>
    </location>
</feature>
<evidence type="ECO:0000313" key="12">
    <source>
        <dbReference type="Proteomes" id="UP000629468"/>
    </source>
</evidence>
<dbReference type="GO" id="GO:0005886">
    <property type="term" value="C:plasma membrane"/>
    <property type="evidence" value="ECO:0007669"/>
    <property type="project" value="TreeGrafter"/>
</dbReference>
<comment type="caution">
    <text evidence="11">The sequence shown here is derived from an EMBL/GenBank/DDBJ whole genome shotgun (WGS) entry which is preliminary data.</text>
</comment>
<feature type="transmembrane region" description="Helical" evidence="9">
    <location>
        <begin position="344"/>
        <end position="363"/>
    </location>
</feature>
<evidence type="ECO:0000256" key="2">
    <source>
        <dbReference type="ARBA" id="ARBA00008335"/>
    </source>
</evidence>
<dbReference type="InterPro" id="IPR011701">
    <property type="entry name" value="MFS"/>
</dbReference>
<feature type="transmembrane region" description="Helical" evidence="9">
    <location>
        <begin position="267"/>
        <end position="286"/>
    </location>
</feature>
<dbReference type="PANTHER" id="PTHR23501:SF87">
    <property type="entry name" value="SIDEROPHORE IRON TRANSPORTER 2"/>
    <property type="match status" value="1"/>
</dbReference>
<reference evidence="11 12" key="1">
    <citation type="journal article" name="Sci. Rep.">
        <title>Telomere-to-telomere assembled and centromere annotated genomes of the two main subspecies of the button mushroom Agaricus bisporus reveal especially polymorphic chromosome ends.</title>
        <authorList>
            <person name="Sonnenberg A.S.M."/>
            <person name="Sedaghat-Telgerd N."/>
            <person name="Lavrijssen B."/>
            <person name="Ohm R.A."/>
            <person name="Hendrickx P.M."/>
            <person name="Scholtmeijer K."/>
            <person name="Baars J.J.P."/>
            <person name="van Peer A."/>
        </authorList>
    </citation>
    <scope>NUCLEOTIDE SEQUENCE [LARGE SCALE GENOMIC DNA]</scope>
    <source>
        <strain evidence="11 12">H119_p4</strain>
    </source>
</reference>
<feature type="transmembrane region" description="Helical" evidence="9">
    <location>
        <begin position="95"/>
        <end position="113"/>
    </location>
</feature>
<keyword evidence="5 9" id="KW-1133">Transmembrane helix</keyword>
<evidence type="ECO:0000256" key="8">
    <source>
        <dbReference type="SAM" id="MobiDB-lite"/>
    </source>
</evidence>
<keyword evidence="4 9" id="KW-0812">Transmembrane</keyword>
<dbReference type="AlphaFoldDB" id="A0A8H7C5B2"/>
<feature type="region of interest" description="Disordered" evidence="8">
    <location>
        <begin position="545"/>
        <end position="571"/>
    </location>
</feature>
<evidence type="ECO:0000256" key="7">
    <source>
        <dbReference type="ARBA" id="ARBA00023136"/>
    </source>
</evidence>
<dbReference type="InterPro" id="IPR020846">
    <property type="entry name" value="MFS_dom"/>
</dbReference>
<feature type="transmembrane region" description="Helical" evidence="9">
    <location>
        <begin position="432"/>
        <end position="458"/>
    </location>
</feature>
<dbReference type="Proteomes" id="UP000629468">
    <property type="component" value="Unassembled WGS sequence"/>
</dbReference>
<feature type="transmembrane region" description="Helical" evidence="9">
    <location>
        <begin position="235"/>
        <end position="255"/>
    </location>
</feature>
<feature type="compositionally biased region" description="Basic and acidic residues" evidence="8">
    <location>
        <begin position="545"/>
        <end position="560"/>
    </location>
</feature>
<dbReference type="PANTHER" id="PTHR23501">
    <property type="entry name" value="MAJOR FACILITATOR SUPERFAMILY"/>
    <property type="match status" value="1"/>
</dbReference>
<feature type="transmembrane region" description="Helical" evidence="9">
    <location>
        <begin position="183"/>
        <end position="206"/>
    </location>
</feature>
<feature type="transmembrane region" description="Helical" evidence="9">
    <location>
        <begin position="25"/>
        <end position="43"/>
    </location>
</feature>
<evidence type="ECO:0000259" key="10">
    <source>
        <dbReference type="PROSITE" id="PS50850"/>
    </source>
</evidence>
<name>A0A8H7C5B2_AGABI</name>
<keyword evidence="6" id="KW-0406">Ion transport</keyword>
<dbReference type="Pfam" id="PF07690">
    <property type="entry name" value="MFS_1"/>
    <property type="match status" value="1"/>
</dbReference>
<dbReference type="SUPFAM" id="SSF103473">
    <property type="entry name" value="MFS general substrate transporter"/>
    <property type="match status" value="1"/>
</dbReference>
<proteinExistence type="inferred from homology"/>
<evidence type="ECO:0000313" key="11">
    <source>
        <dbReference type="EMBL" id="KAF7762318.1"/>
    </source>
</evidence>
<evidence type="ECO:0000256" key="4">
    <source>
        <dbReference type="ARBA" id="ARBA00022692"/>
    </source>
</evidence>
<keyword evidence="7 9" id="KW-0472">Membrane</keyword>
<feature type="transmembrane region" description="Helical" evidence="9">
    <location>
        <begin position="306"/>
        <end position="332"/>
    </location>
</feature>
<feature type="transmembrane region" description="Helical" evidence="9">
    <location>
        <begin position="119"/>
        <end position="140"/>
    </location>
</feature>
<feature type="transmembrane region" description="Helical" evidence="9">
    <location>
        <begin position="370"/>
        <end position="389"/>
    </location>
</feature>
<comment type="subcellular location">
    <subcellularLocation>
        <location evidence="1">Membrane</location>
        <topology evidence="1">Multi-pass membrane protein</topology>
    </subcellularLocation>
</comment>
<dbReference type="Gene3D" id="1.20.1250.20">
    <property type="entry name" value="MFS general substrate transporter like domains"/>
    <property type="match status" value="2"/>
</dbReference>
<dbReference type="PROSITE" id="PS50850">
    <property type="entry name" value="MFS"/>
    <property type="match status" value="1"/>
</dbReference>
<dbReference type="EMBL" id="JABXXO010000012">
    <property type="protein sequence ID" value="KAF7762318.1"/>
    <property type="molecule type" value="Genomic_DNA"/>
</dbReference>
<dbReference type="FunFam" id="1.20.1250.20:FF:000197">
    <property type="entry name" value="Siderophore iron transporter 1"/>
    <property type="match status" value="1"/>
</dbReference>
<evidence type="ECO:0000256" key="6">
    <source>
        <dbReference type="ARBA" id="ARBA00023065"/>
    </source>
</evidence>
<dbReference type="GO" id="GO:0006811">
    <property type="term" value="P:monoatomic ion transport"/>
    <property type="evidence" value="ECO:0007669"/>
    <property type="project" value="UniProtKB-KW"/>
</dbReference>
<dbReference type="InterPro" id="IPR036259">
    <property type="entry name" value="MFS_trans_sf"/>
</dbReference>
<evidence type="ECO:0000256" key="3">
    <source>
        <dbReference type="ARBA" id="ARBA00022448"/>
    </source>
</evidence>
<keyword evidence="3" id="KW-0813">Transport</keyword>
<evidence type="ECO:0000256" key="1">
    <source>
        <dbReference type="ARBA" id="ARBA00004141"/>
    </source>
</evidence>
<organism evidence="11 12">
    <name type="scientific">Agaricus bisporus var. burnettii</name>
    <dbReference type="NCBI Taxonomy" id="192524"/>
    <lineage>
        <taxon>Eukaryota</taxon>
        <taxon>Fungi</taxon>
        <taxon>Dikarya</taxon>
        <taxon>Basidiomycota</taxon>
        <taxon>Agaricomycotina</taxon>
        <taxon>Agaricomycetes</taxon>
        <taxon>Agaricomycetidae</taxon>
        <taxon>Agaricales</taxon>
        <taxon>Agaricineae</taxon>
        <taxon>Agaricaceae</taxon>
        <taxon>Agaricus</taxon>
    </lineage>
</organism>
<comment type="similarity">
    <text evidence="2">Belongs to the major facilitator superfamily.</text>
</comment>
<dbReference type="GO" id="GO:0022857">
    <property type="term" value="F:transmembrane transporter activity"/>
    <property type="evidence" value="ECO:0007669"/>
    <property type="project" value="InterPro"/>
</dbReference>
<sequence>MVSFDDAANLGVRTIEATHKVNGKYYKWFLFAGLGLSAYVYSLDGTTTYNYLAFATSSFGHHSLISTIQVAQSIIIAVGKPVIAKFADVRSRGSAYLLALIFYAIGYIVIASAGNTATIAGGIIIYAVGYTGLQLLMQIIIADITTLKWRGLVSSLVSTPFIINAFVGSNISTSILTHSTWRWGYGMFAILVPAALSPLIVTLLWAERRARKSGLITKPDSLPFIRAVMDFTDRLDLFGLVLLGISVTLILLPLTLSQTAEGHWKNASIIAMIIIGGCLLPFFAFWEVKFAQYPVVPKRFLSNRTIVLAAFIGAFDFISFYLTYTYLFSFILVVKPWTLLNATYFSQTQSVALTFFGILCGLMMRFVHRYKYILSIGLTIRLIGCGLMIHSRGANASDAEIVWSQLLQGIGGGIAAVASQVGAQASVTHSDVAMATAFVLLITEIGGSIGSSIAGALWMNIMPARMAKHLPFLSQNEQAELFGSIVSVTQYPRGNPIREGVIQAYDDVMRTMTITATVIAVIPLLLSLFMSNYYLGDSQNAVEENDLRDMDSREGDKDNYPIDLDTTVAKK</sequence>
<feature type="domain" description="Major facilitator superfamily (MFS) profile" evidence="10">
    <location>
        <begin position="30"/>
        <end position="535"/>
    </location>
</feature>
<protein>
    <recommendedName>
        <fullName evidence="10">Major facilitator superfamily (MFS) profile domain-containing protein</fullName>
    </recommendedName>
</protein>
<evidence type="ECO:0000256" key="9">
    <source>
        <dbReference type="SAM" id="Phobius"/>
    </source>
</evidence>
<feature type="transmembrane region" description="Helical" evidence="9">
    <location>
        <begin position="63"/>
        <end position="83"/>
    </location>
</feature>
<evidence type="ECO:0000256" key="5">
    <source>
        <dbReference type="ARBA" id="ARBA00022989"/>
    </source>
</evidence>